<dbReference type="PANTHER" id="PTHR13696:SF52">
    <property type="entry name" value="PARA FAMILY PROTEIN CT_582"/>
    <property type="match status" value="1"/>
</dbReference>
<dbReference type="InterPro" id="IPR025669">
    <property type="entry name" value="AAA_dom"/>
</dbReference>
<dbReference type="PANTHER" id="PTHR13696">
    <property type="entry name" value="P-LOOP CONTAINING NUCLEOSIDE TRIPHOSPHATE HYDROLASE"/>
    <property type="match status" value="1"/>
</dbReference>
<reference evidence="2" key="1">
    <citation type="submission" date="2020-01" db="EMBL/GenBank/DDBJ databases">
        <authorList>
            <person name="Meier V. D."/>
            <person name="Meier V D."/>
        </authorList>
    </citation>
    <scope>NUCLEOTIDE SEQUENCE</scope>
    <source>
        <strain evidence="2">HLG_WM_MAG_01</strain>
    </source>
</reference>
<dbReference type="InterPro" id="IPR050678">
    <property type="entry name" value="DNA_Partitioning_ATPase"/>
</dbReference>
<dbReference type="SUPFAM" id="SSF52540">
    <property type="entry name" value="P-loop containing nucleoside triphosphate hydrolases"/>
    <property type="match status" value="1"/>
</dbReference>
<evidence type="ECO:0000313" key="2">
    <source>
        <dbReference type="EMBL" id="CAA6827901.1"/>
    </source>
</evidence>
<gene>
    <name evidence="2" type="ORF">HELGO_WM67191</name>
</gene>
<accession>A0A6S6UC32</accession>
<feature type="domain" description="AAA" evidence="1">
    <location>
        <begin position="2"/>
        <end position="176"/>
    </location>
</feature>
<proteinExistence type="predicted"/>
<dbReference type="EMBL" id="CACVAS010000167">
    <property type="protein sequence ID" value="CAA6827901.1"/>
    <property type="molecule type" value="Genomic_DNA"/>
</dbReference>
<dbReference type="InterPro" id="IPR027417">
    <property type="entry name" value="P-loop_NTPase"/>
</dbReference>
<dbReference type="CDD" id="cd02042">
    <property type="entry name" value="ParAB_family"/>
    <property type="match status" value="1"/>
</dbReference>
<dbReference type="Pfam" id="PF13614">
    <property type="entry name" value="AAA_31"/>
    <property type="match status" value="1"/>
</dbReference>
<sequence>MSKIISVANQKGGVAKTATCRYFADIAVAQEKKVLLIDFDPQASLTKGFGFNPELFEGVNDANICNVFNQETVNVINVGEEDETLHLIPSNRELGIIGQGNIIGKDLMLRKFIKKNKLLEVYDVIIIDNNPKFDTMTINTILASNIIVIPVVTAKDEQEGLHGFFKNTEETLSTFDHAIEKMVVIPSRYNKATKVSKEYLKIIKEDTLPFIEEMCPTISEAETMISEAVPEKVAFPDASSYNLSVYKYLTLYSSESSMKKDKREKLLTTLEEIVKNVIK</sequence>
<name>A0A6S6UC32_9BACT</name>
<protein>
    <submittedName>
        <fullName evidence="2">Chromosome (Plasmid) partitioning protein ParA / Sporulation initiation inhibitor protein Soj</fullName>
    </submittedName>
</protein>
<organism evidence="2">
    <name type="scientific">uncultured Sulfurovum sp</name>
    <dbReference type="NCBI Taxonomy" id="269237"/>
    <lineage>
        <taxon>Bacteria</taxon>
        <taxon>Pseudomonadati</taxon>
        <taxon>Campylobacterota</taxon>
        <taxon>Epsilonproteobacteria</taxon>
        <taxon>Campylobacterales</taxon>
        <taxon>Sulfurovaceae</taxon>
        <taxon>Sulfurovum</taxon>
        <taxon>environmental samples</taxon>
    </lineage>
</organism>
<dbReference type="Gene3D" id="3.40.50.300">
    <property type="entry name" value="P-loop containing nucleotide triphosphate hydrolases"/>
    <property type="match status" value="1"/>
</dbReference>
<dbReference type="AlphaFoldDB" id="A0A6S6UC32"/>
<evidence type="ECO:0000259" key="1">
    <source>
        <dbReference type="Pfam" id="PF13614"/>
    </source>
</evidence>